<keyword evidence="2" id="KW-1003">Cell membrane</keyword>
<dbReference type="Gene3D" id="3.40.50.1000">
    <property type="entry name" value="HAD superfamily/HAD-like"/>
    <property type="match status" value="1"/>
</dbReference>
<dbReference type="SUPFAM" id="SSF81660">
    <property type="entry name" value="Metal cation-transporting ATPase, ATP-binding domain N"/>
    <property type="match status" value="1"/>
</dbReference>
<dbReference type="Pfam" id="PF00689">
    <property type="entry name" value="Cation_ATPase_C"/>
    <property type="match status" value="1"/>
</dbReference>
<dbReference type="SFLD" id="SFLDG00002">
    <property type="entry name" value="C1.7:_P-type_atpase_like"/>
    <property type="match status" value="1"/>
</dbReference>
<keyword evidence="10 13" id="KW-0472">Membrane</keyword>
<dbReference type="Gene3D" id="2.70.150.10">
    <property type="entry name" value="Calcium-transporting ATPase, cytoplasmic transduction domain A"/>
    <property type="match status" value="1"/>
</dbReference>
<feature type="transmembrane region" description="Helical" evidence="13">
    <location>
        <begin position="94"/>
        <end position="115"/>
    </location>
</feature>
<dbReference type="InterPro" id="IPR018303">
    <property type="entry name" value="ATPase_P-typ_P_site"/>
</dbReference>
<evidence type="ECO:0000256" key="3">
    <source>
        <dbReference type="ARBA" id="ARBA00022553"/>
    </source>
</evidence>
<dbReference type="Gene3D" id="3.40.1110.10">
    <property type="entry name" value="Calcium-transporting ATPase, cytoplasmic domain N"/>
    <property type="match status" value="1"/>
</dbReference>
<dbReference type="NCBIfam" id="TIGR01524">
    <property type="entry name" value="ATPase-IIIB_Mg"/>
    <property type="match status" value="1"/>
</dbReference>
<evidence type="ECO:0000256" key="8">
    <source>
        <dbReference type="ARBA" id="ARBA00022967"/>
    </source>
</evidence>
<evidence type="ECO:0000256" key="4">
    <source>
        <dbReference type="ARBA" id="ARBA00022692"/>
    </source>
</evidence>
<dbReference type="InterPro" id="IPR001757">
    <property type="entry name" value="P_typ_ATPase"/>
</dbReference>
<dbReference type="PANTHER" id="PTHR42861">
    <property type="entry name" value="CALCIUM-TRANSPORTING ATPASE"/>
    <property type="match status" value="1"/>
</dbReference>
<evidence type="ECO:0000256" key="11">
    <source>
        <dbReference type="ARBA" id="ARBA00049360"/>
    </source>
</evidence>
<dbReference type="InterPro" id="IPR059000">
    <property type="entry name" value="ATPase_P-type_domA"/>
</dbReference>
<dbReference type="InterPro" id="IPR006415">
    <property type="entry name" value="P-type_ATPase_IIIB"/>
</dbReference>
<dbReference type="SFLD" id="SFLDF00027">
    <property type="entry name" value="p-type_atpase"/>
    <property type="match status" value="1"/>
</dbReference>
<dbReference type="SFLD" id="SFLDS00003">
    <property type="entry name" value="Haloacid_Dehalogenase"/>
    <property type="match status" value="1"/>
</dbReference>
<dbReference type="PRINTS" id="PR00120">
    <property type="entry name" value="HATPASE"/>
</dbReference>
<dbReference type="Gene3D" id="1.20.1110.10">
    <property type="entry name" value="Calcium-transporting ATPase, transmembrane domain"/>
    <property type="match status" value="1"/>
</dbReference>
<name>A0ABV9U613_9ACTN</name>
<evidence type="ECO:0000313" key="17">
    <source>
        <dbReference type="Proteomes" id="UP001595872"/>
    </source>
</evidence>
<evidence type="ECO:0000256" key="7">
    <source>
        <dbReference type="ARBA" id="ARBA00022842"/>
    </source>
</evidence>
<dbReference type="PRINTS" id="PR00119">
    <property type="entry name" value="CATATPASE"/>
</dbReference>
<sequence length="934" mass="97247">MASAPESEPFGPAGALTEEPGSVPAPPDGSGALPDVPRTHAMLAGYADRPPLSVLRGLETSARGLTETDAEERLLRQEAAASGGTRRGASLRHLARVAADPFVLVLVVLSTVTAVTRDPRGAVLIGSLAVLSCLLRMRQERRGGRAAAELRALTTTTATVLRRADAGCPGVEREVPVEQVVPGDVVRLAPGDMVPADLRLLSATGLRVDQAVLTGESLPAAKRAAWTGQAPPPDPDVPLFDRPELCLMGTSVVSGTGTAVAVATGPRTHFAALQRDVPRGAPRTAFDRGVRTVSWALIAMVAAAVPVALLFTEPGRTPWSHALLFAVSIAVALTPEMLPLVVTTTLARGAAALTRDGVIVKRLPAVHDLGAMDTLCADKTGTLTLDRLSLTSCLDGSGEPSDEVLRWARLNAWFAAELVPEAAGDTMDDALLDHLDADAGGGADLPAGGFHAVDAVPFDSDRRRATVVLRQDGRLGRDLLITKGAVEDVLPLCDRVRTAPAPVPALGAAHDAATGGEAFADVPLTPDERDRLTALTDERSATGERLLAVAVADRPAARRDYAPGDERGLTLVGFVGFRDEPDPSAPAALERLAGLGVALVVVTGDHPLVAVRTCRDTGLTPGRVVLGAELADLPDAELDALITPPDGTTPVFARVDPRQKARVVGALRRAGRTVGFLGDGINDAPALRAADVGISVTGAVDLARESSDVVLAGRDLSVLAHGITEGRRTFGNGVKYIRIAVTSNLGNVASMLAASVLLPFMPLLPLQVLAQNLLFDVSQLSLARDRVDPADLRGPRTFDPRDLARFVAVFGPLGALFDLAAFGLFWWVLEARTGAGGEALFHTGFLVENLLAQALTLLVLRGRGRMRGSPRASRTVVAAACLLAVTAVLLPVSPAAGPLGLVPLPLAAVPTLALVLAGYGTTLVFVRNRYLKAA</sequence>
<feature type="domain" description="Cation-transporting P-type ATPase C-terminal" evidence="15">
    <location>
        <begin position="760"/>
        <end position="917"/>
    </location>
</feature>
<evidence type="ECO:0000256" key="6">
    <source>
        <dbReference type="ARBA" id="ARBA00022840"/>
    </source>
</evidence>
<feature type="transmembrane region" description="Helical" evidence="13">
    <location>
        <begin position="293"/>
        <end position="311"/>
    </location>
</feature>
<keyword evidence="9 13" id="KW-1133">Transmembrane helix</keyword>
<dbReference type="InterPro" id="IPR023214">
    <property type="entry name" value="HAD_sf"/>
</dbReference>
<dbReference type="EMBL" id="JBHSIT010000008">
    <property type="protein sequence ID" value="MFC4911025.1"/>
    <property type="molecule type" value="Genomic_DNA"/>
</dbReference>
<evidence type="ECO:0000256" key="10">
    <source>
        <dbReference type="ARBA" id="ARBA00023136"/>
    </source>
</evidence>
<feature type="transmembrane region" description="Helical" evidence="13">
    <location>
        <begin position="904"/>
        <end position="926"/>
    </location>
</feature>
<evidence type="ECO:0000256" key="1">
    <source>
        <dbReference type="ARBA" id="ARBA00004651"/>
    </source>
</evidence>
<evidence type="ECO:0000256" key="13">
    <source>
        <dbReference type="SAM" id="Phobius"/>
    </source>
</evidence>
<comment type="caution">
    <text evidence="16">The sequence shown here is derived from an EMBL/GenBank/DDBJ whole genome shotgun (WGS) entry which is preliminary data.</text>
</comment>
<protein>
    <submittedName>
        <fullName evidence="16">Magnesium-translocating P-type ATPase</fullName>
    </submittedName>
</protein>
<feature type="region of interest" description="Disordered" evidence="12">
    <location>
        <begin position="1"/>
        <end position="37"/>
    </location>
</feature>
<dbReference type="Proteomes" id="UP001595872">
    <property type="component" value="Unassembled WGS sequence"/>
</dbReference>
<dbReference type="SUPFAM" id="SSF81653">
    <property type="entry name" value="Calcium ATPase, transduction domain A"/>
    <property type="match status" value="1"/>
</dbReference>
<dbReference type="InterPro" id="IPR036412">
    <property type="entry name" value="HAD-like_sf"/>
</dbReference>
<dbReference type="InterPro" id="IPR006068">
    <property type="entry name" value="ATPase_P-typ_cation-transptr_C"/>
</dbReference>
<evidence type="ECO:0000256" key="12">
    <source>
        <dbReference type="SAM" id="MobiDB-lite"/>
    </source>
</evidence>
<feature type="transmembrane region" description="Helical" evidence="13">
    <location>
        <begin position="803"/>
        <end position="827"/>
    </location>
</feature>
<evidence type="ECO:0000259" key="15">
    <source>
        <dbReference type="Pfam" id="PF00689"/>
    </source>
</evidence>
<keyword evidence="3" id="KW-0597">Phosphoprotein</keyword>
<dbReference type="Pfam" id="PF13246">
    <property type="entry name" value="Cation_ATPase"/>
    <property type="match status" value="1"/>
</dbReference>
<evidence type="ECO:0000256" key="2">
    <source>
        <dbReference type="ARBA" id="ARBA00022475"/>
    </source>
</evidence>
<evidence type="ECO:0000259" key="14">
    <source>
        <dbReference type="Pfam" id="PF00122"/>
    </source>
</evidence>
<dbReference type="InterPro" id="IPR023298">
    <property type="entry name" value="ATPase_P-typ_TM_dom_sf"/>
</dbReference>
<dbReference type="Pfam" id="PF00122">
    <property type="entry name" value="E1-E2_ATPase"/>
    <property type="match status" value="1"/>
</dbReference>
<keyword evidence="6" id="KW-0067">ATP-binding</keyword>
<comment type="catalytic activity">
    <reaction evidence="11">
        <text>ATP + H2O = ADP + phosphate + H(+)</text>
        <dbReference type="Rhea" id="RHEA:13065"/>
        <dbReference type="ChEBI" id="CHEBI:15377"/>
        <dbReference type="ChEBI" id="CHEBI:15378"/>
        <dbReference type="ChEBI" id="CHEBI:30616"/>
        <dbReference type="ChEBI" id="CHEBI:43474"/>
        <dbReference type="ChEBI" id="CHEBI:456216"/>
    </reaction>
</comment>
<evidence type="ECO:0000256" key="5">
    <source>
        <dbReference type="ARBA" id="ARBA00022741"/>
    </source>
</evidence>
<accession>A0ABV9U613</accession>
<dbReference type="InterPro" id="IPR044492">
    <property type="entry name" value="P_typ_ATPase_HD_dom"/>
</dbReference>
<dbReference type="PROSITE" id="PS00154">
    <property type="entry name" value="ATPASE_E1_E2"/>
    <property type="match status" value="1"/>
</dbReference>
<dbReference type="SUPFAM" id="SSF56784">
    <property type="entry name" value="HAD-like"/>
    <property type="match status" value="1"/>
</dbReference>
<feature type="transmembrane region" description="Helical" evidence="13">
    <location>
        <begin position="121"/>
        <end position="137"/>
    </location>
</feature>
<feature type="domain" description="P-type ATPase A" evidence="14">
    <location>
        <begin position="154"/>
        <end position="276"/>
    </location>
</feature>
<evidence type="ECO:0000313" key="16">
    <source>
        <dbReference type="EMBL" id="MFC4911025.1"/>
    </source>
</evidence>
<keyword evidence="5" id="KW-0547">Nucleotide-binding</keyword>
<keyword evidence="8" id="KW-1278">Translocase</keyword>
<proteinExistence type="predicted"/>
<feature type="transmembrane region" description="Helical" evidence="13">
    <location>
        <begin position="872"/>
        <end position="892"/>
    </location>
</feature>
<keyword evidence="7" id="KW-0460">Magnesium</keyword>
<dbReference type="SUPFAM" id="SSF81665">
    <property type="entry name" value="Calcium ATPase, transmembrane domain M"/>
    <property type="match status" value="1"/>
</dbReference>
<dbReference type="InterPro" id="IPR008250">
    <property type="entry name" value="ATPase_P-typ_transduc_dom_A_sf"/>
</dbReference>
<gene>
    <name evidence="16" type="primary">mgtA</name>
    <name evidence="16" type="ORF">ACFPCY_27205</name>
</gene>
<reference evidence="17" key="1">
    <citation type="journal article" date="2019" name="Int. J. Syst. Evol. Microbiol.">
        <title>The Global Catalogue of Microorganisms (GCM) 10K type strain sequencing project: providing services to taxonomists for standard genome sequencing and annotation.</title>
        <authorList>
            <consortium name="The Broad Institute Genomics Platform"/>
            <consortium name="The Broad Institute Genome Sequencing Center for Infectious Disease"/>
            <person name="Wu L."/>
            <person name="Ma J."/>
        </authorList>
    </citation>
    <scope>NUCLEOTIDE SEQUENCE [LARGE SCALE GENOMIC DNA]</scope>
    <source>
        <strain evidence="17">KLKA75</strain>
    </source>
</reference>
<feature type="transmembrane region" description="Helical" evidence="13">
    <location>
        <begin position="839"/>
        <end position="860"/>
    </location>
</feature>
<dbReference type="NCBIfam" id="TIGR01494">
    <property type="entry name" value="ATPase_P-type"/>
    <property type="match status" value="2"/>
</dbReference>
<evidence type="ECO:0000256" key="9">
    <source>
        <dbReference type="ARBA" id="ARBA00022989"/>
    </source>
</evidence>
<organism evidence="16 17">
    <name type="scientific">Actinomadura gamaensis</name>
    <dbReference type="NCBI Taxonomy" id="1763541"/>
    <lineage>
        <taxon>Bacteria</taxon>
        <taxon>Bacillati</taxon>
        <taxon>Actinomycetota</taxon>
        <taxon>Actinomycetes</taxon>
        <taxon>Streptosporangiales</taxon>
        <taxon>Thermomonosporaceae</taxon>
        <taxon>Actinomadura</taxon>
    </lineage>
</organism>
<dbReference type="RefSeq" id="WP_378259673.1">
    <property type="nucleotide sequence ID" value="NZ_JBHSIT010000008.1"/>
</dbReference>
<comment type="subcellular location">
    <subcellularLocation>
        <location evidence="1">Cell membrane</location>
        <topology evidence="1">Multi-pass membrane protein</topology>
    </subcellularLocation>
</comment>
<dbReference type="InterPro" id="IPR023299">
    <property type="entry name" value="ATPase_P-typ_cyto_dom_N"/>
</dbReference>
<keyword evidence="4 13" id="KW-0812">Transmembrane</keyword>
<keyword evidence="17" id="KW-1185">Reference proteome</keyword>
<feature type="transmembrane region" description="Helical" evidence="13">
    <location>
        <begin position="323"/>
        <end position="347"/>
    </location>
</feature>